<keyword evidence="1" id="KW-0472">Membrane</keyword>
<organism evidence="2 3">
    <name type="scientific">Metabacillus sediminis</name>
    <dbReference type="NCBI Taxonomy" id="3117746"/>
    <lineage>
        <taxon>Bacteria</taxon>
        <taxon>Bacillati</taxon>
        <taxon>Bacillota</taxon>
        <taxon>Bacilli</taxon>
        <taxon>Bacillales</taxon>
        <taxon>Bacillaceae</taxon>
        <taxon>Metabacillus</taxon>
    </lineage>
</organism>
<keyword evidence="3" id="KW-1185">Reference proteome</keyword>
<evidence type="ECO:0000313" key="3">
    <source>
        <dbReference type="Proteomes" id="UP001377337"/>
    </source>
</evidence>
<sequence length="78" mass="9106">MEGFSQAYFILQWILAAGIFLVIPVIIIIKALKKKKYPRSNFYTPFDNIIEGKSSSEKLAVDQLQEDERHRNRYGEID</sequence>
<protein>
    <recommendedName>
        <fullName evidence="4">DUF3951 domain-containing protein</fullName>
    </recommendedName>
</protein>
<accession>A0ABZ2NCP6</accession>
<name>A0ABZ2NCP6_9BACI</name>
<evidence type="ECO:0008006" key="4">
    <source>
        <dbReference type="Google" id="ProtNLM"/>
    </source>
</evidence>
<gene>
    <name evidence="2" type="ORF">WCV65_13190</name>
</gene>
<reference evidence="2 3" key="1">
    <citation type="submission" date="2024-02" db="EMBL/GenBank/DDBJ databases">
        <title>Seven novel Bacillus-like species.</title>
        <authorList>
            <person name="Liu G."/>
        </authorList>
    </citation>
    <scope>NUCLEOTIDE SEQUENCE [LARGE SCALE GENOMIC DNA]</scope>
    <source>
        <strain evidence="2 3">FJAT-52054</strain>
    </source>
</reference>
<dbReference type="RefSeq" id="WP_035404026.1">
    <property type="nucleotide sequence ID" value="NZ_CP147407.1"/>
</dbReference>
<keyword evidence="1" id="KW-1133">Transmembrane helix</keyword>
<keyword evidence="1" id="KW-0812">Transmembrane</keyword>
<dbReference type="Proteomes" id="UP001377337">
    <property type="component" value="Chromosome"/>
</dbReference>
<evidence type="ECO:0000256" key="1">
    <source>
        <dbReference type="SAM" id="Phobius"/>
    </source>
</evidence>
<proteinExistence type="predicted"/>
<dbReference type="EMBL" id="CP147407">
    <property type="protein sequence ID" value="WXB95517.1"/>
    <property type="molecule type" value="Genomic_DNA"/>
</dbReference>
<evidence type="ECO:0000313" key="2">
    <source>
        <dbReference type="EMBL" id="WXB95517.1"/>
    </source>
</evidence>
<feature type="transmembrane region" description="Helical" evidence="1">
    <location>
        <begin position="6"/>
        <end position="29"/>
    </location>
</feature>